<protein>
    <submittedName>
        <fullName evidence="8">ATP-dependent RNA helicase HrpA</fullName>
        <ecNumber evidence="8">3.6.4.13</ecNumber>
    </submittedName>
</protein>
<evidence type="ECO:0000313" key="8">
    <source>
        <dbReference type="EMBL" id="THJ36460.1"/>
    </source>
</evidence>
<evidence type="ECO:0000256" key="3">
    <source>
        <dbReference type="ARBA" id="ARBA00022806"/>
    </source>
</evidence>
<dbReference type="Proteomes" id="UP000306236">
    <property type="component" value="Unassembled WGS sequence"/>
</dbReference>
<feature type="compositionally biased region" description="Polar residues" evidence="5">
    <location>
        <begin position="1134"/>
        <end position="1143"/>
    </location>
</feature>
<keyword evidence="2 8" id="KW-0378">Hydrolase</keyword>
<keyword evidence="3 8" id="KW-0347">Helicase</keyword>
<dbReference type="GO" id="GO:0003724">
    <property type="term" value="F:RNA helicase activity"/>
    <property type="evidence" value="ECO:0007669"/>
    <property type="project" value="UniProtKB-EC"/>
</dbReference>
<feature type="domain" description="Helicase ATP-binding" evidence="6">
    <location>
        <begin position="78"/>
        <end position="253"/>
    </location>
</feature>
<dbReference type="InterPro" id="IPR010222">
    <property type="entry name" value="RNA_helicase_HrpA"/>
</dbReference>
<dbReference type="InterPro" id="IPR007502">
    <property type="entry name" value="Helicase-assoc_dom"/>
</dbReference>
<dbReference type="InterPro" id="IPR014001">
    <property type="entry name" value="Helicase_ATP-bd"/>
</dbReference>
<evidence type="ECO:0000256" key="1">
    <source>
        <dbReference type="ARBA" id="ARBA00022741"/>
    </source>
</evidence>
<dbReference type="SMART" id="SM00847">
    <property type="entry name" value="HA2"/>
    <property type="match status" value="1"/>
</dbReference>
<dbReference type="InterPro" id="IPR011545">
    <property type="entry name" value="DEAD/DEAH_box_helicase_dom"/>
</dbReference>
<dbReference type="SMART" id="SM00487">
    <property type="entry name" value="DEXDc"/>
    <property type="match status" value="1"/>
</dbReference>
<dbReference type="EMBL" id="SSWX01000001">
    <property type="protein sequence ID" value="THJ36460.1"/>
    <property type="molecule type" value="Genomic_DNA"/>
</dbReference>
<feature type="compositionally biased region" description="Low complexity" evidence="5">
    <location>
        <begin position="1098"/>
        <end position="1117"/>
    </location>
</feature>
<dbReference type="SMART" id="SM00490">
    <property type="entry name" value="HELICc"/>
    <property type="match status" value="1"/>
</dbReference>
<keyword evidence="9" id="KW-1185">Reference proteome</keyword>
<evidence type="ECO:0000259" key="7">
    <source>
        <dbReference type="PROSITE" id="PS51194"/>
    </source>
</evidence>
<feature type="compositionally biased region" description="Low complexity" evidence="5">
    <location>
        <begin position="588"/>
        <end position="599"/>
    </location>
</feature>
<organism evidence="8 9">
    <name type="scientific">Lampropedia aestuarii</name>
    <dbReference type="NCBI Taxonomy" id="2562762"/>
    <lineage>
        <taxon>Bacteria</taxon>
        <taxon>Pseudomonadati</taxon>
        <taxon>Pseudomonadota</taxon>
        <taxon>Betaproteobacteria</taxon>
        <taxon>Burkholderiales</taxon>
        <taxon>Comamonadaceae</taxon>
        <taxon>Lampropedia</taxon>
    </lineage>
</organism>
<dbReference type="PANTHER" id="PTHR18934:SF99">
    <property type="entry name" value="ATP-DEPENDENT RNA HELICASE DHX37-RELATED"/>
    <property type="match status" value="1"/>
</dbReference>
<dbReference type="NCBIfam" id="TIGR01967">
    <property type="entry name" value="DEAH_box_HrpA"/>
    <property type="match status" value="1"/>
</dbReference>
<dbReference type="PROSITE" id="PS51194">
    <property type="entry name" value="HELICASE_CTER"/>
    <property type="match status" value="1"/>
</dbReference>
<accession>A0A4S5BUT2</accession>
<dbReference type="RefSeq" id="WP_136404719.1">
    <property type="nucleotide sequence ID" value="NZ_SSWX01000001.1"/>
</dbReference>
<dbReference type="Pfam" id="PF00270">
    <property type="entry name" value="DEAD"/>
    <property type="match status" value="1"/>
</dbReference>
<evidence type="ECO:0000259" key="6">
    <source>
        <dbReference type="PROSITE" id="PS51192"/>
    </source>
</evidence>
<proteinExistence type="predicted"/>
<evidence type="ECO:0000313" key="9">
    <source>
        <dbReference type="Proteomes" id="UP000306236"/>
    </source>
</evidence>
<keyword evidence="1" id="KW-0547">Nucleotide-binding</keyword>
<feature type="region of interest" description="Disordered" evidence="5">
    <location>
        <begin position="581"/>
        <end position="629"/>
    </location>
</feature>
<dbReference type="CDD" id="cd18791">
    <property type="entry name" value="SF2_C_RHA"/>
    <property type="match status" value="1"/>
</dbReference>
<dbReference type="OrthoDB" id="9805617at2"/>
<dbReference type="Pfam" id="PF04408">
    <property type="entry name" value="WHD_HA2"/>
    <property type="match status" value="1"/>
</dbReference>
<dbReference type="Gene3D" id="1.20.120.1080">
    <property type="match status" value="1"/>
</dbReference>
<dbReference type="InterPro" id="IPR024590">
    <property type="entry name" value="HrpA_C"/>
</dbReference>
<keyword evidence="4" id="KW-0067">ATP-binding</keyword>
<dbReference type="EC" id="3.6.4.13" evidence="8"/>
<dbReference type="FunFam" id="1.20.120.1080:FF:000005">
    <property type="entry name" value="ATP-dependent helicase HrpA"/>
    <property type="match status" value="1"/>
</dbReference>
<dbReference type="GO" id="GO:0016787">
    <property type="term" value="F:hydrolase activity"/>
    <property type="evidence" value="ECO:0007669"/>
    <property type="project" value="UniProtKB-KW"/>
</dbReference>
<evidence type="ECO:0000256" key="4">
    <source>
        <dbReference type="ARBA" id="ARBA00022840"/>
    </source>
</evidence>
<dbReference type="GO" id="GO:0005524">
    <property type="term" value="F:ATP binding"/>
    <property type="evidence" value="ECO:0007669"/>
    <property type="project" value="UniProtKB-KW"/>
</dbReference>
<dbReference type="SMART" id="SM00382">
    <property type="entry name" value="AAA"/>
    <property type="match status" value="1"/>
</dbReference>
<dbReference type="SUPFAM" id="SSF52540">
    <property type="entry name" value="P-loop containing nucleoside triphosphate hydrolases"/>
    <property type="match status" value="1"/>
</dbReference>
<dbReference type="Pfam" id="PF00271">
    <property type="entry name" value="Helicase_C"/>
    <property type="match status" value="1"/>
</dbReference>
<feature type="region of interest" description="Disordered" evidence="5">
    <location>
        <begin position="1098"/>
        <end position="1160"/>
    </location>
</feature>
<reference evidence="8 9" key="1">
    <citation type="submission" date="2019-04" db="EMBL/GenBank/DDBJ databases">
        <title>Lampropedia sp YIM MLB12 draf genome.</title>
        <authorList>
            <person name="Wang Y.-X."/>
        </authorList>
    </citation>
    <scope>NUCLEOTIDE SEQUENCE [LARGE SCALE GENOMIC DNA]</scope>
    <source>
        <strain evidence="8 9">YIM MLB12</strain>
    </source>
</reference>
<dbReference type="InterPro" id="IPR027417">
    <property type="entry name" value="P-loop_NTPase"/>
</dbReference>
<name>A0A4S5BUT2_9BURK</name>
<dbReference type="Pfam" id="PF21010">
    <property type="entry name" value="HA2_C"/>
    <property type="match status" value="1"/>
</dbReference>
<sequence length="1437" mass="160704">MPSDGQTPQKTSRATLGDLRALRRAQVPSSDRDKSVASAEPGQETATTAESAAPRQTPALRIDFPDNLPVSARRQEIERAMREHQVLIVSGETGSGKTTQLPKIALALGRGLGRNYKDPQSGKRGQWIGHTQPRRIAASSVAKRIAEELHTPMGEVVGYKVRFNDRLGPDARVKLMTDGILLAETQTDPLLKAYDTLIIDEAHERSLNIDFLLGYLKQILPRRPDLKVIITSATIDAERFAQHFASRKGGQSIPAPVIAVSGRTFPVEIRYRPFEETRDSDLNTAIADAVDELWQSRAGGDILVFLPGEREIREAADHLHKHLAHDPLRRHSIVLPLFARLSQAEQDRVFETGGPPRVVLATNVAETSLTVPGVRYVIDAGTARVKRYSYRSKVEQLLVEPISQAAANQRSGRSGRVADGIAIRLYEEEGFASRPRFTDPEILRSSLAGVILRMKSLGLGAVEDFPFLEAPSQRAITDGYQLLQELGAMDEFNTLTDVGKHMARLPLDPRVGRMLLEAKGRGALQEVLVVAAALSVQDVRDRPLDKQAQADQQHARFDDEKSEFVSYLKLWQWLHDARGGKTGGLPSAKQQAQAAAQAKKAGRNHAALPVAQRSSGASQAAAPAAPPATNLAAHNEAASHKLSNRQYEQLLKSSFINIRRVREWRDIHQQLVAAVTEQGWRVQEQKAAASYEALHLSLLAGLLGNVGYKQEDNDWYLGARGIKFYRHPGAHLRKKPGRWVVAAELVETTRLFGREMANIEPQWLEEVGGHLLKKQLLDPHWEQKAGEAIALERATLYGLVVYSGRKIPYDRLDPSAARDIMIRQALVQGDYAEDWERKFPFLVTNRKRIAKVEELEHKSRRQDVLVDEELIYAFYDQYIPEAIANGRQLEHWYRQERQLQPQLLELQKDALMRHEAAGITSQAFPPTIKLAGMDLNATYLHEPGNPRDGVTVSIPLYALNQVQEERADWLVPGMLKAKVQALLKSLPQRPRSRLLPLADTAEAICQEWLDPSHFAQSDLNEKLRQWVRAKTGLEIKPTDFKADMLSPHLFMNFRVVDEHGRQLGQGRNLAALKAEWGQQARGAFQALAGLKLAGAGSADTQGPLAAATPRAAPAQAAVSSRDQHSKGHAAATPAKQSKAQNSKPAAAQAHALGEPEQRHTEWDFGELPEIMEWGKGSRKLVGFPALVDQGDAVTIEVFDEPEAAAKVHRKGLTRLFALHIKDALKYLEKNIPDMQKMSMAFMPLGSLEELREQIIQTAMQLAFLQEPLPINAQQFEQRVQDGRPRLSLLAQEVARLTAQILAEYSLVVRKLKDTKGADAAVADVRQQLDRLVNKRFVQETPQAALKHFPRYLKGMLVRLDKYREDPARDHSRMHELLPLEMRYWKKLAERRGQTDDILQDYRWLLEELRVSFFAQQLRTPQPVSVKRLDKVWGQVVA</sequence>
<dbReference type="Pfam" id="PF11898">
    <property type="entry name" value="DUF3418"/>
    <property type="match status" value="1"/>
</dbReference>
<dbReference type="InterPro" id="IPR048333">
    <property type="entry name" value="HA2_WH"/>
</dbReference>
<comment type="caution">
    <text evidence="8">The sequence shown here is derived from an EMBL/GenBank/DDBJ whole genome shotgun (WGS) entry which is preliminary data.</text>
</comment>
<feature type="region of interest" description="Disordered" evidence="5">
    <location>
        <begin position="1"/>
        <end position="67"/>
    </location>
</feature>
<dbReference type="PROSITE" id="PS51192">
    <property type="entry name" value="HELICASE_ATP_BIND_1"/>
    <property type="match status" value="1"/>
</dbReference>
<gene>
    <name evidence="8" type="primary">hrpA</name>
    <name evidence="8" type="ORF">E8K88_00730</name>
</gene>
<feature type="compositionally biased region" description="Polar residues" evidence="5">
    <location>
        <begin position="1"/>
        <end position="14"/>
    </location>
</feature>
<dbReference type="Gene3D" id="3.40.50.300">
    <property type="entry name" value="P-loop containing nucleotide triphosphate hydrolases"/>
    <property type="match status" value="2"/>
</dbReference>
<dbReference type="GO" id="GO:0003723">
    <property type="term" value="F:RNA binding"/>
    <property type="evidence" value="ECO:0007669"/>
    <property type="project" value="TreeGrafter"/>
</dbReference>
<evidence type="ECO:0000256" key="5">
    <source>
        <dbReference type="SAM" id="MobiDB-lite"/>
    </source>
</evidence>
<dbReference type="InterPro" id="IPR001650">
    <property type="entry name" value="Helicase_C-like"/>
</dbReference>
<feature type="compositionally biased region" description="Low complexity" evidence="5">
    <location>
        <begin position="611"/>
        <end position="629"/>
    </location>
</feature>
<evidence type="ECO:0000256" key="2">
    <source>
        <dbReference type="ARBA" id="ARBA00022801"/>
    </source>
</evidence>
<feature type="domain" description="Helicase C-terminal" evidence="7">
    <location>
        <begin position="281"/>
        <end position="458"/>
    </location>
</feature>
<dbReference type="InterPro" id="IPR011709">
    <property type="entry name" value="DEAD-box_helicase_OB_fold"/>
</dbReference>
<dbReference type="InterPro" id="IPR003593">
    <property type="entry name" value="AAA+_ATPase"/>
</dbReference>
<dbReference type="PANTHER" id="PTHR18934">
    <property type="entry name" value="ATP-DEPENDENT RNA HELICASE"/>
    <property type="match status" value="1"/>
</dbReference>
<dbReference type="Pfam" id="PF07717">
    <property type="entry name" value="OB_NTP_bind"/>
    <property type="match status" value="1"/>
</dbReference>